<dbReference type="Proteomes" id="UP000809789">
    <property type="component" value="Unassembled WGS sequence"/>
</dbReference>
<organism evidence="1 2">
    <name type="scientific">Elsinoe batatas</name>
    <dbReference type="NCBI Taxonomy" id="2601811"/>
    <lineage>
        <taxon>Eukaryota</taxon>
        <taxon>Fungi</taxon>
        <taxon>Dikarya</taxon>
        <taxon>Ascomycota</taxon>
        <taxon>Pezizomycotina</taxon>
        <taxon>Dothideomycetes</taxon>
        <taxon>Dothideomycetidae</taxon>
        <taxon>Myriangiales</taxon>
        <taxon>Elsinoaceae</taxon>
        <taxon>Elsinoe</taxon>
    </lineage>
</organism>
<protein>
    <submittedName>
        <fullName evidence="1">Uncharacterized protein</fullName>
    </submittedName>
</protein>
<reference evidence="1" key="1">
    <citation type="submission" date="2021-07" db="EMBL/GenBank/DDBJ databases">
        <title>Elsinoe batatas strain:CRI-CJ2 Genome sequencing and assembly.</title>
        <authorList>
            <person name="Huang L."/>
        </authorList>
    </citation>
    <scope>NUCLEOTIDE SEQUENCE</scope>
    <source>
        <strain evidence="1">CRI-CJ2</strain>
    </source>
</reference>
<dbReference type="AlphaFoldDB" id="A0A8K0KXK4"/>
<evidence type="ECO:0000313" key="1">
    <source>
        <dbReference type="EMBL" id="KAG8625834.1"/>
    </source>
</evidence>
<sequence length="407" mass="44798">MCNIIVFRPRCGHPRSSVRHCTDIPMNATNKLELVSSCARKKMIYKLGFRGVCETCHDEGHPGLTKLHVIRGGHLGIDDPSISDDEFMDAIYAAGSPSECRSMEETLAVHTMQLLMLRARPVIISSRLSDEEAVKVEDETWKRWRHLIKDFIAISLSTMRHYQAVFGQKYDADSKLFERKVNGMMSDARKICLQECAQVLPQSSTVLTGTMPYDAVLFSRVHPEEMDKVCHGSPTSSAIDLANGNIDYATTPDSPFTISTVFTPDADSQADQGAVCTGRLPEETLHDRHDDLPDGLIVNSDDSSAGAWIGDFGKADDDCLTDSYIGGSAGSSNDAVVEVSDDDWSEVEENDWTMPEDDLSLSAEYYILTKSFHVREVSAQGAKAVLALRIEGLGPRKGFFGSGDDMN</sequence>
<evidence type="ECO:0000313" key="2">
    <source>
        <dbReference type="Proteomes" id="UP000809789"/>
    </source>
</evidence>
<name>A0A8K0KXK4_9PEZI</name>
<dbReference type="OrthoDB" id="10373830at2759"/>
<keyword evidence="2" id="KW-1185">Reference proteome</keyword>
<proteinExistence type="predicted"/>
<accession>A0A8K0KXK4</accession>
<gene>
    <name evidence="1" type="ORF">KVT40_006235</name>
</gene>
<comment type="caution">
    <text evidence="1">The sequence shown here is derived from an EMBL/GenBank/DDBJ whole genome shotgun (WGS) entry which is preliminary data.</text>
</comment>
<dbReference type="EMBL" id="JAESVG020000007">
    <property type="protein sequence ID" value="KAG8625834.1"/>
    <property type="molecule type" value="Genomic_DNA"/>
</dbReference>